<evidence type="ECO:0000256" key="3">
    <source>
        <dbReference type="ARBA" id="ARBA00022801"/>
    </source>
</evidence>
<feature type="short sequence motif" description="Q motif" evidence="7">
    <location>
        <begin position="495"/>
        <end position="523"/>
    </location>
</feature>
<feature type="compositionally biased region" description="Polar residues" evidence="8">
    <location>
        <begin position="312"/>
        <end position="322"/>
    </location>
</feature>
<dbReference type="CDD" id="cd18787">
    <property type="entry name" value="SF2_C_DEAD"/>
    <property type="match status" value="1"/>
</dbReference>
<dbReference type="InterPro" id="IPR027417">
    <property type="entry name" value="P-loop_NTPase"/>
</dbReference>
<dbReference type="GO" id="GO:0003723">
    <property type="term" value="F:RNA binding"/>
    <property type="evidence" value="ECO:0007669"/>
    <property type="project" value="UniProtKB-KW"/>
</dbReference>
<protein>
    <recommendedName>
        <fullName evidence="1">RNA helicase</fullName>
        <ecNumber evidence="1">3.6.4.13</ecNumber>
    </recommendedName>
</protein>
<dbReference type="Gene3D" id="3.40.50.300">
    <property type="entry name" value="P-loop containing nucleotide triphosphate hydrolases"/>
    <property type="match status" value="2"/>
</dbReference>
<evidence type="ECO:0000256" key="2">
    <source>
        <dbReference type="ARBA" id="ARBA00022741"/>
    </source>
</evidence>
<dbReference type="EC" id="3.6.4.13" evidence="1"/>
<dbReference type="InterPro" id="IPR001650">
    <property type="entry name" value="Helicase_C-like"/>
</dbReference>
<feature type="compositionally biased region" description="Gly residues" evidence="8">
    <location>
        <begin position="898"/>
        <end position="954"/>
    </location>
</feature>
<dbReference type="PROSITE" id="PS51195">
    <property type="entry name" value="Q_MOTIF"/>
    <property type="match status" value="1"/>
</dbReference>
<feature type="compositionally biased region" description="Low complexity" evidence="8">
    <location>
        <begin position="136"/>
        <end position="146"/>
    </location>
</feature>
<dbReference type="Pfam" id="PF00271">
    <property type="entry name" value="Helicase_C"/>
    <property type="match status" value="1"/>
</dbReference>
<dbReference type="PROSITE" id="PS01159">
    <property type="entry name" value="WW_DOMAIN_1"/>
    <property type="match status" value="1"/>
</dbReference>
<feature type="domain" description="Helicase C-terminal" evidence="11">
    <location>
        <begin position="729"/>
        <end position="878"/>
    </location>
</feature>
<keyword evidence="4" id="KW-0347">Helicase</keyword>
<proteinExistence type="predicted"/>
<dbReference type="PANTHER" id="PTHR47958">
    <property type="entry name" value="ATP-DEPENDENT RNA HELICASE DBP3"/>
    <property type="match status" value="1"/>
</dbReference>
<dbReference type="FunFam" id="3.40.50.300:FF:000008">
    <property type="entry name" value="ATP-dependent RNA helicase RhlB"/>
    <property type="match status" value="1"/>
</dbReference>
<dbReference type="PROSITE" id="PS51192">
    <property type="entry name" value="HELICASE_ATP_BIND_1"/>
    <property type="match status" value="1"/>
</dbReference>
<evidence type="ECO:0000256" key="6">
    <source>
        <dbReference type="ARBA" id="ARBA00022884"/>
    </source>
</evidence>
<dbReference type="SUPFAM" id="SSF51045">
    <property type="entry name" value="WW domain"/>
    <property type="match status" value="1"/>
</dbReference>
<keyword evidence="2" id="KW-0547">Nucleotide-binding</keyword>
<keyword evidence="3" id="KW-0378">Hydrolase</keyword>
<dbReference type="SMART" id="SM00487">
    <property type="entry name" value="DEXDc"/>
    <property type="match status" value="1"/>
</dbReference>
<evidence type="ECO:0000256" key="1">
    <source>
        <dbReference type="ARBA" id="ARBA00012552"/>
    </source>
</evidence>
<dbReference type="Pfam" id="PF00397">
    <property type="entry name" value="WW"/>
    <property type="match status" value="1"/>
</dbReference>
<comment type="caution">
    <text evidence="13">The sequence shown here is derived from an EMBL/GenBank/DDBJ whole genome shotgun (WGS) entry which is preliminary data.</text>
</comment>
<feature type="domain" description="Helicase ATP-binding" evidence="10">
    <location>
        <begin position="526"/>
        <end position="700"/>
    </location>
</feature>
<dbReference type="Pfam" id="PF00270">
    <property type="entry name" value="DEAD"/>
    <property type="match status" value="1"/>
</dbReference>
<dbReference type="AlphaFoldDB" id="A0A835JTL3"/>
<dbReference type="PROSITE" id="PS00039">
    <property type="entry name" value="DEAD_ATP_HELICASE"/>
    <property type="match status" value="1"/>
</dbReference>
<feature type="compositionally biased region" description="Basic and acidic residues" evidence="8">
    <location>
        <begin position="982"/>
        <end position="1010"/>
    </location>
</feature>
<keyword evidence="5" id="KW-0067">ATP-binding</keyword>
<feature type="compositionally biased region" description="Low complexity" evidence="8">
    <location>
        <begin position="165"/>
        <end position="194"/>
    </location>
</feature>
<feature type="region of interest" description="Disordered" evidence="8">
    <location>
        <begin position="898"/>
        <end position="1130"/>
    </location>
</feature>
<dbReference type="OrthoDB" id="196131at2759"/>
<dbReference type="SMART" id="SM00490">
    <property type="entry name" value="HELICc"/>
    <property type="match status" value="1"/>
</dbReference>
<dbReference type="InterPro" id="IPR001202">
    <property type="entry name" value="WW_dom"/>
</dbReference>
<evidence type="ECO:0000259" key="11">
    <source>
        <dbReference type="PROSITE" id="PS51194"/>
    </source>
</evidence>
<reference evidence="13 14" key="1">
    <citation type="submission" date="2020-10" db="EMBL/GenBank/DDBJ databases">
        <title>Plant Genome Project.</title>
        <authorList>
            <person name="Zhang R.-G."/>
        </authorList>
    </citation>
    <scope>NUCLEOTIDE SEQUENCE [LARGE SCALE GENOMIC DNA]</scope>
    <source>
        <strain evidence="13">FAFU-HL-1</strain>
        <tissue evidence="13">Leaf</tissue>
    </source>
</reference>
<feature type="domain" description="WW" evidence="9">
    <location>
        <begin position="20"/>
        <end position="54"/>
    </location>
</feature>
<evidence type="ECO:0000256" key="7">
    <source>
        <dbReference type="PROSITE-ProRule" id="PRU00552"/>
    </source>
</evidence>
<dbReference type="InterPro" id="IPR000629">
    <property type="entry name" value="RNA-helicase_DEAD-box_CS"/>
</dbReference>
<feature type="region of interest" description="Disordered" evidence="8">
    <location>
        <begin position="136"/>
        <end position="194"/>
    </location>
</feature>
<evidence type="ECO:0000259" key="10">
    <source>
        <dbReference type="PROSITE" id="PS51192"/>
    </source>
</evidence>
<organism evidence="13 14">
    <name type="scientific">Salix dunnii</name>
    <dbReference type="NCBI Taxonomy" id="1413687"/>
    <lineage>
        <taxon>Eukaryota</taxon>
        <taxon>Viridiplantae</taxon>
        <taxon>Streptophyta</taxon>
        <taxon>Embryophyta</taxon>
        <taxon>Tracheophyta</taxon>
        <taxon>Spermatophyta</taxon>
        <taxon>Magnoliopsida</taxon>
        <taxon>eudicotyledons</taxon>
        <taxon>Gunneridae</taxon>
        <taxon>Pentapetalae</taxon>
        <taxon>rosids</taxon>
        <taxon>fabids</taxon>
        <taxon>Malpighiales</taxon>
        <taxon>Salicaceae</taxon>
        <taxon>Saliceae</taxon>
        <taxon>Salix</taxon>
    </lineage>
</organism>
<dbReference type="InterPro" id="IPR036020">
    <property type="entry name" value="WW_dom_sf"/>
</dbReference>
<dbReference type="InterPro" id="IPR011545">
    <property type="entry name" value="DEAD/DEAH_box_helicase_dom"/>
</dbReference>
<dbReference type="InterPro" id="IPR014001">
    <property type="entry name" value="Helicase_ATP-bd"/>
</dbReference>
<feature type="compositionally biased region" description="Gly residues" evidence="8">
    <location>
        <begin position="968"/>
        <end position="981"/>
    </location>
</feature>
<keyword evidence="6" id="KW-0694">RNA-binding</keyword>
<feature type="compositionally biased region" description="Basic and acidic residues" evidence="8">
    <location>
        <begin position="1082"/>
        <end position="1111"/>
    </location>
</feature>
<sequence>MATAEPASATLGPRYAPEDPTLPKPWTGLIDGSTGLLYYWNPETNVTQYEKPPSVPPQMPPALPPNASTPKLAQIPMAHSSQPNGLVVQAAQQTMQASQQQGQQISRLHQQYGQVTSQQQGPQVVQVSNQQGAPQQVSQLAQAIQQPGQMRSMQHPGQHLLSHAGQQMPQQGGQQMPQQGGQQMPQQGGQQMPQQVGQYIMQHQILQMPQPQGHQYPYQQPMQYTTHQQNMPPQGQQSSQHPTHLSAQGLQFPNQHEYKAALPKREEVEFQQGNQTGFSPTQSQQAGGSTSQNLSAGSNSVCMPHPGVHLGQAQQFGSSSVNIQQPPSMIQMQQIATDFHQQHGPRFQNHMGPSAMHNQQSNLPPAGLNMGYDNNARGRSGNDHYINAKVEGPVMSPHQPEFTAMSRARKQQELRTGGVPFQNVGPGHGAGFNADGHPNHNMYSHVTGGPPFSNNALMRPPFIETADISNLSPVEVYRQEHEVTATGDNVPAPFMTFEATGFPSEILRDIHSAGFLSPTPIQAQTWPIALQSRDIVAIAKTGSGKTLGYLIPAFILIQQRQNNAQNGPTVLVLAPTRELATQIQDEVMKFGRSSRVSCTCLYGGAPKIPQLKELERGADIVVATPGRLNDILEMKRIDFRQVSLLVLDEADRMLDMGFEPQIRKIVNEIPPQRQTLMYTATWPKEVRKIASDLLVHPVQVNIGSVDVLAANKSITQYVEVVSQMEKDRRLEQILRTQERGSKVIIFCSTKRLCDQLARSIGRNFGAAAIHGDKSQGERDWALNQFRSGKSPILVATDVAARGLDIKDIRLDEDLIVINYDFPSGIEDYVHRIGRTGRAGATGVSYTFFSEQDWKYAADLVKLLEGANQHVPVEVREMALRGGPGFGKDRGGLNRFDAGRGGGRWASGGRGGMRDGGFGGRGGMRDGGFGGRGGMRDGGFGGRGGMRDGGFGGRGGRNDSFSGRENRGRGFGGSGGGHGGWGRNDRHSYMDGRGRGHGRFDGRRDMTDKSRGRSFSRSPDRARTRGYSRSRSRSRSWTRSRSRSRSPRHSRSRSPRHSRSRSPSPRHSRGRFNSRSRSRSPRRSPDYDRFERPRERNIDEKDMTVPELKASEQEMSPMSPGTHGNAFSGTDLLPVTESAEPVLQEATGDPGLPSVAEA</sequence>
<evidence type="ECO:0000256" key="4">
    <source>
        <dbReference type="ARBA" id="ARBA00022806"/>
    </source>
</evidence>
<dbReference type="FunFam" id="3.40.50.300:FF:000079">
    <property type="entry name" value="probable ATP-dependent RNA helicase DDX17"/>
    <property type="match status" value="1"/>
</dbReference>
<name>A0A835JTL3_9ROSI</name>
<evidence type="ECO:0000256" key="5">
    <source>
        <dbReference type="ARBA" id="ARBA00022840"/>
    </source>
</evidence>
<dbReference type="PROSITE" id="PS51194">
    <property type="entry name" value="HELICASE_CTER"/>
    <property type="match status" value="1"/>
</dbReference>
<dbReference type="EMBL" id="JADGMS010000010">
    <property type="protein sequence ID" value="KAF9674328.1"/>
    <property type="molecule type" value="Genomic_DNA"/>
</dbReference>
<feature type="region of interest" description="Disordered" evidence="8">
    <location>
        <begin position="274"/>
        <end position="322"/>
    </location>
</feature>
<gene>
    <name evidence="13" type="ORF">SADUNF_Sadunf10G0115900</name>
</gene>
<dbReference type="GO" id="GO:0005524">
    <property type="term" value="F:ATP binding"/>
    <property type="evidence" value="ECO:0007669"/>
    <property type="project" value="UniProtKB-KW"/>
</dbReference>
<feature type="domain" description="DEAD-box RNA helicase Q" evidence="12">
    <location>
        <begin position="495"/>
        <end position="523"/>
    </location>
</feature>
<feature type="compositionally biased region" description="Polar residues" evidence="8">
    <location>
        <begin position="230"/>
        <end position="245"/>
    </location>
</feature>
<accession>A0A835JTL3</accession>
<evidence type="ECO:0000313" key="14">
    <source>
        <dbReference type="Proteomes" id="UP000657918"/>
    </source>
</evidence>
<dbReference type="SMART" id="SM00456">
    <property type="entry name" value="WW"/>
    <property type="match status" value="1"/>
</dbReference>
<feature type="region of interest" description="Disordered" evidence="8">
    <location>
        <begin position="226"/>
        <end position="245"/>
    </location>
</feature>
<feature type="region of interest" description="Disordered" evidence="8">
    <location>
        <begin position="1"/>
        <end position="23"/>
    </location>
</feature>
<feature type="compositionally biased region" description="Basic residues" evidence="8">
    <location>
        <begin position="1023"/>
        <end position="1081"/>
    </location>
</feature>
<dbReference type="PROSITE" id="PS50020">
    <property type="entry name" value="WW_DOMAIN_2"/>
    <property type="match status" value="1"/>
</dbReference>
<dbReference type="InterPro" id="IPR014014">
    <property type="entry name" value="RNA_helicase_DEAD_Q_motif"/>
</dbReference>
<dbReference type="GO" id="GO:0003724">
    <property type="term" value="F:RNA helicase activity"/>
    <property type="evidence" value="ECO:0007669"/>
    <property type="project" value="UniProtKB-EC"/>
</dbReference>
<evidence type="ECO:0000256" key="8">
    <source>
        <dbReference type="SAM" id="MobiDB-lite"/>
    </source>
</evidence>
<keyword evidence="14" id="KW-1185">Reference proteome</keyword>
<feature type="compositionally biased region" description="Low complexity" evidence="8">
    <location>
        <begin position="279"/>
        <end position="292"/>
    </location>
</feature>
<evidence type="ECO:0000313" key="13">
    <source>
        <dbReference type="EMBL" id="KAF9674328.1"/>
    </source>
</evidence>
<evidence type="ECO:0000259" key="12">
    <source>
        <dbReference type="PROSITE" id="PS51195"/>
    </source>
</evidence>
<dbReference type="GO" id="GO:0016787">
    <property type="term" value="F:hydrolase activity"/>
    <property type="evidence" value="ECO:0007669"/>
    <property type="project" value="UniProtKB-KW"/>
</dbReference>
<dbReference type="Proteomes" id="UP000657918">
    <property type="component" value="Unassembled WGS sequence"/>
</dbReference>
<evidence type="ECO:0000259" key="9">
    <source>
        <dbReference type="PROSITE" id="PS50020"/>
    </source>
</evidence>
<dbReference type="SUPFAM" id="SSF52540">
    <property type="entry name" value="P-loop containing nucleoside triphosphate hydrolases"/>
    <property type="match status" value="1"/>
</dbReference>